<dbReference type="CDD" id="cd14789">
    <property type="entry name" value="Tiki"/>
    <property type="match status" value="1"/>
</dbReference>
<comment type="caution">
    <text evidence="2">The sequence shown here is derived from an EMBL/GenBank/DDBJ whole genome shotgun (WGS) entry which is preliminary data.</text>
</comment>
<reference evidence="2 3" key="1">
    <citation type="submission" date="2020-02" db="EMBL/GenBank/DDBJ databases">
        <title>Rhodobacter translucens sp. nov., a novel bacterium isolated from activated sludge.</title>
        <authorList>
            <person name="Liu J."/>
        </authorList>
    </citation>
    <scope>NUCLEOTIDE SEQUENCE [LARGE SCALE GENOMIC DNA]</scope>
    <source>
        <strain evidence="2 3">HX-7-19</strain>
    </source>
</reference>
<dbReference type="PANTHER" id="PTHR40590:SF1">
    <property type="entry name" value="CYTOPLASMIC PROTEIN"/>
    <property type="match status" value="1"/>
</dbReference>
<dbReference type="AlphaFoldDB" id="A0A6M1TRW2"/>
<evidence type="ECO:0000256" key="1">
    <source>
        <dbReference type="SAM" id="SignalP"/>
    </source>
</evidence>
<proteinExistence type="predicted"/>
<dbReference type="RefSeq" id="WP_165048325.1">
    <property type="nucleotide sequence ID" value="NZ_JAALFE010000005.1"/>
</dbReference>
<dbReference type="PANTHER" id="PTHR40590">
    <property type="entry name" value="CYTOPLASMIC PROTEIN-RELATED"/>
    <property type="match status" value="1"/>
</dbReference>
<feature type="chain" id="PRO_5027057125" evidence="1">
    <location>
        <begin position="26"/>
        <end position="335"/>
    </location>
</feature>
<dbReference type="Proteomes" id="UP000474758">
    <property type="component" value="Unassembled WGS sequence"/>
</dbReference>
<dbReference type="Pfam" id="PF01963">
    <property type="entry name" value="TraB_PrgY_gumN"/>
    <property type="match status" value="1"/>
</dbReference>
<dbReference type="InterPro" id="IPR002816">
    <property type="entry name" value="TraB/PrgY/GumN_fam"/>
</dbReference>
<dbReference type="EMBL" id="JAALFE010000005">
    <property type="protein sequence ID" value="NGQ90630.1"/>
    <property type="molecule type" value="Genomic_DNA"/>
</dbReference>
<evidence type="ECO:0000313" key="2">
    <source>
        <dbReference type="EMBL" id="NGQ90630.1"/>
    </source>
</evidence>
<gene>
    <name evidence="2" type="ORF">G5V65_06945</name>
</gene>
<feature type="signal peptide" evidence="1">
    <location>
        <begin position="1"/>
        <end position="25"/>
    </location>
</feature>
<dbReference type="InterPro" id="IPR047111">
    <property type="entry name" value="YbaP-like"/>
</dbReference>
<sequence>MPRTLLSRLALALLALCLAAPLAQAECSGRNILDGMEADARRALITATDAVPYPRGLLWRATRGDAVVHLLGTYHLDDPRHQDTLARVTPLLAEAQTILVEAGPLEEAAMMQALRRDPSLMVITDGPTLRESLSDPEWDLLAQAMRERGLPPFMVSKFRPWYVSMLLSLPACGMEGLAQGKGGLDAMVIDYAETHAIPLEALESHETVFRLFDAMTMEDQLGMIRSALALEPHAADYAVTLADAYFDGESRLIWELTRQMTLQMPGQDPARVEADFARMEQALMTDRNRAWIPVIEAAASRGPVVAAFGALHLPGETGVLRLLEEAGFTLERLPL</sequence>
<evidence type="ECO:0000313" key="3">
    <source>
        <dbReference type="Proteomes" id="UP000474758"/>
    </source>
</evidence>
<keyword evidence="1" id="KW-0732">Signal</keyword>
<name>A0A6M1TRW2_9RHOB</name>
<organism evidence="2 3">
    <name type="scientific">Paragemmobacter kunshanensis</name>
    <dbReference type="NCBI Taxonomy" id="2583234"/>
    <lineage>
        <taxon>Bacteria</taxon>
        <taxon>Pseudomonadati</taxon>
        <taxon>Pseudomonadota</taxon>
        <taxon>Alphaproteobacteria</taxon>
        <taxon>Rhodobacterales</taxon>
        <taxon>Paracoccaceae</taxon>
        <taxon>Paragemmobacter</taxon>
    </lineage>
</organism>
<keyword evidence="3" id="KW-1185">Reference proteome</keyword>
<protein>
    <submittedName>
        <fullName evidence="2">TraB/GumN family protein</fullName>
    </submittedName>
</protein>
<accession>A0A6M1TRW2</accession>